<organism evidence="9 10">
    <name type="scientific">Oleispira antarctica</name>
    <dbReference type="NCBI Taxonomy" id="188908"/>
    <lineage>
        <taxon>Bacteria</taxon>
        <taxon>Pseudomonadati</taxon>
        <taxon>Pseudomonadota</taxon>
        <taxon>Gammaproteobacteria</taxon>
        <taxon>Oceanospirillales</taxon>
        <taxon>Oceanospirillaceae</taxon>
        <taxon>Oleispira</taxon>
    </lineage>
</organism>
<dbReference type="CDD" id="cd00082">
    <property type="entry name" value="HisKA"/>
    <property type="match status" value="1"/>
</dbReference>
<dbReference type="InterPro" id="IPR036097">
    <property type="entry name" value="HisK_dim/P_sf"/>
</dbReference>
<dbReference type="InterPro" id="IPR011622">
    <property type="entry name" value="7TMR_DISM_rcpt_extracell_dom2"/>
</dbReference>
<dbReference type="InterPro" id="IPR011623">
    <property type="entry name" value="7TMR_DISM_rcpt_extracell_dom1"/>
</dbReference>
<dbReference type="Pfam" id="PF00072">
    <property type="entry name" value="Response_reg"/>
    <property type="match status" value="1"/>
</dbReference>
<dbReference type="GO" id="GO:0000155">
    <property type="term" value="F:phosphorelay sensor kinase activity"/>
    <property type="evidence" value="ECO:0007669"/>
    <property type="project" value="InterPro"/>
</dbReference>
<dbReference type="InterPro" id="IPR004358">
    <property type="entry name" value="Sig_transdc_His_kin-like_C"/>
</dbReference>
<dbReference type="InterPro" id="IPR050956">
    <property type="entry name" value="2C_system_His_kinase"/>
</dbReference>
<dbReference type="PROSITE" id="PS50109">
    <property type="entry name" value="HIS_KIN"/>
    <property type="match status" value="1"/>
</dbReference>
<evidence type="ECO:0000256" key="4">
    <source>
        <dbReference type="PROSITE-ProRule" id="PRU00169"/>
    </source>
</evidence>
<dbReference type="EMBL" id="MABE01000299">
    <property type="protein sequence ID" value="OUS40599.1"/>
    <property type="molecule type" value="Genomic_DNA"/>
</dbReference>
<dbReference type="Gene3D" id="3.30.565.10">
    <property type="entry name" value="Histidine kinase-like ATPase, C-terminal domain"/>
    <property type="match status" value="1"/>
</dbReference>
<comment type="catalytic activity">
    <reaction evidence="1">
        <text>ATP + protein L-histidine = ADP + protein N-phospho-L-histidine.</text>
        <dbReference type="EC" id="2.7.13.3"/>
    </reaction>
</comment>
<dbReference type="PANTHER" id="PTHR43719:SF28">
    <property type="entry name" value="PEROXIDE STRESS-ACTIVATED HISTIDINE KINASE MAK1-RELATED"/>
    <property type="match status" value="1"/>
</dbReference>
<evidence type="ECO:0000256" key="2">
    <source>
        <dbReference type="ARBA" id="ARBA00012438"/>
    </source>
</evidence>
<dbReference type="Proteomes" id="UP000227088">
    <property type="component" value="Unassembled WGS sequence"/>
</dbReference>
<feature type="domain" description="Histidine kinase" evidence="7">
    <location>
        <begin position="416"/>
        <end position="633"/>
    </location>
</feature>
<dbReference type="PRINTS" id="PR00344">
    <property type="entry name" value="BCTRLSENSOR"/>
</dbReference>
<dbReference type="Gene3D" id="2.60.40.2380">
    <property type="match status" value="1"/>
</dbReference>
<evidence type="ECO:0000259" key="8">
    <source>
        <dbReference type="PROSITE" id="PS50110"/>
    </source>
</evidence>
<dbReference type="Pfam" id="PF02518">
    <property type="entry name" value="HATPase_c"/>
    <property type="match status" value="1"/>
</dbReference>
<gene>
    <name evidence="9" type="ORF">A9R00_05190</name>
</gene>
<dbReference type="EC" id="2.7.13.3" evidence="2"/>
<dbReference type="Gene3D" id="3.40.50.2300">
    <property type="match status" value="1"/>
</dbReference>
<evidence type="ECO:0000313" key="9">
    <source>
        <dbReference type="EMBL" id="OUS40599.1"/>
    </source>
</evidence>
<feature type="domain" description="Response regulatory" evidence="8">
    <location>
        <begin position="672"/>
        <end position="758"/>
    </location>
</feature>
<feature type="transmembrane region" description="Helical" evidence="5">
    <location>
        <begin position="336"/>
        <end position="355"/>
    </location>
</feature>
<dbReference type="InterPro" id="IPR001789">
    <property type="entry name" value="Sig_transdc_resp-reg_receiver"/>
</dbReference>
<dbReference type="PROSITE" id="PS50110">
    <property type="entry name" value="RESPONSE_REGULATORY"/>
    <property type="match status" value="1"/>
</dbReference>
<dbReference type="SMART" id="SM00448">
    <property type="entry name" value="REC"/>
    <property type="match status" value="1"/>
</dbReference>
<feature type="transmembrane region" description="Helical" evidence="5">
    <location>
        <begin position="215"/>
        <end position="234"/>
    </location>
</feature>
<dbReference type="Gene3D" id="1.10.287.130">
    <property type="match status" value="1"/>
</dbReference>
<dbReference type="Pfam" id="PF07696">
    <property type="entry name" value="7TMR-DISMED2"/>
    <property type="match status" value="1"/>
</dbReference>
<dbReference type="CDD" id="cd17546">
    <property type="entry name" value="REC_hyHK_CKI1_RcsC-like"/>
    <property type="match status" value="1"/>
</dbReference>
<keyword evidence="5" id="KW-0472">Membrane</keyword>
<feature type="non-terminal residue" evidence="9">
    <location>
        <position position="758"/>
    </location>
</feature>
<keyword evidence="3 4" id="KW-0597">Phosphoprotein</keyword>
<feature type="transmembrane region" description="Helical" evidence="5">
    <location>
        <begin position="367"/>
        <end position="387"/>
    </location>
</feature>
<evidence type="ECO:0000259" key="7">
    <source>
        <dbReference type="PROSITE" id="PS50109"/>
    </source>
</evidence>
<feature type="transmembrane region" description="Helical" evidence="5">
    <location>
        <begin position="282"/>
        <end position="300"/>
    </location>
</feature>
<evidence type="ECO:0000256" key="3">
    <source>
        <dbReference type="ARBA" id="ARBA00022553"/>
    </source>
</evidence>
<keyword evidence="5" id="KW-0812">Transmembrane</keyword>
<dbReference type="InterPro" id="IPR003661">
    <property type="entry name" value="HisK_dim/P_dom"/>
</dbReference>
<dbReference type="SMART" id="SM00387">
    <property type="entry name" value="HATPase_c"/>
    <property type="match status" value="1"/>
</dbReference>
<dbReference type="SUPFAM" id="SSF47384">
    <property type="entry name" value="Homodimeric domain of signal transducing histidine kinase"/>
    <property type="match status" value="1"/>
</dbReference>
<protein>
    <recommendedName>
        <fullName evidence="2">histidine kinase</fullName>
        <ecNumber evidence="2">2.7.13.3</ecNumber>
    </recommendedName>
</protein>
<dbReference type="InterPro" id="IPR003594">
    <property type="entry name" value="HATPase_dom"/>
</dbReference>
<dbReference type="SMART" id="SM00388">
    <property type="entry name" value="HisKA"/>
    <property type="match status" value="1"/>
</dbReference>
<dbReference type="SUPFAM" id="SSF52172">
    <property type="entry name" value="CheY-like"/>
    <property type="match status" value="1"/>
</dbReference>
<dbReference type="InterPro" id="IPR011006">
    <property type="entry name" value="CheY-like_superfamily"/>
</dbReference>
<dbReference type="CDD" id="cd16922">
    <property type="entry name" value="HATPase_EvgS-ArcB-TorS-like"/>
    <property type="match status" value="1"/>
</dbReference>
<name>A0A1Y5HTJ5_OLEAN</name>
<feature type="transmembrane region" description="Helical" evidence="5">
    <location>
        <begin position="246"/>
        <end position="270"/>
    </location>
</feature>
<evidence type="ECO:0000256" key="6">
    <source>
        <dbReference type="SAM" id="SignalP"/>
    </source>
</evidence>
<reference evidence="10" key="1">
    <citation type="journal article" date="2017" name="Proc. Natl. Acad. Sci. U.S.A.">
        <title>Simulation of Deepwater Horizon oil plume reveals substrate specialization within a complex community of hydrocarbon degraders.</title>
        <authorList>
            <person name="Hu P."/>
            <person name="Dubinsky E.A."/>
            <person name="Probst A.J."/>
            <person name="Wang J."/>
            <person name="Sieber C.M.K."/>
            <person name="Tom L.M."/>
            <person name="Gardinali P."/>
            <person name="Banfield J.F."/>
            <person name="Atlas R.M."/>
            <person name="Andersen G.L."/>
        </authorList>
    </citation>
    <scope>NUCLEOTIDE SEQUENCE [LARGE SCALE GENOMIC DNA]</scope>
</reference>
<dbReference type="PANTHER" id="PTHR43719">
    <property type="entry name" value="TWO-COMPONENT HISTIDINE KINASE"/>
    <property type="match status" value="1"/>
</dbReference>
<evidence type="ECO:0000313" key="10">
    <source>
        <dbReference type="Proteomes" id="UP000227088"/>
    </source>
</evidence>
<sequence length="758" mass="85052">MPFANCLVLLCLLLIGTHSLALPSGLENNISKQASIDIKNSQYVIEDNIVYDYGGVLELDDSLWQPARSFPLNLGVLPKGAWLRFELKNVEAVDVERFLEVPNPSLHHLSIYIKSANQPDQKWLLGSSLPFLERPIMSRNFTVPITIASKQTIRVYLRAESRVGVLIPVRLHTSAKFWQLTIAENMYHGFYFGILFMFVAFNLGLYLFRNDILHLLLAVDLAVFCLMYGNHLGLNFEYLWPIDPDFNYLASLFFSYLMVLTANIFSWRFIQLKSAYGHIPKVFYYCFNISASLGLILLWFIPIAWSSYFCASVGLLVAYYLAYLCYLSYRERASYAGCYLASYSLSAIATSIYVLHKLALLPTNLVVTNFLGYSILLQALVLTSVMIERKKKARKILGFQDPTQLIPHSVRDWVAQFSHEIRTPLNGIIGMADLLKETPLNPTQYNYVRSLSLSGEHLVDLVSDILDYESLASGQVLLFDSNFNLAELCQQSCDSLARMADENDVSIALEYEQGMPLDFYGDSKRFRQILLNLLNNAIKFAEGGRVVISLGYSSAGELQLKVWDNGIGMTRQQQKEVFKRFRQADGSVYQKFGGNGLGLAICEQLASLMSGSISVDSEVNSFCCFTLVLPIEVASRGETTDLVEAESALFSPPADLSLEQAARFNTLPDHLLILGVDDNEINRRVLKAMLNKLGHSVIEASSGQEAIDIVQSGVDIDLILMDCEMPGLNGFDTTKAIRRWQYGQADKVCRIIALTAHT</sequence>
<dbReference type="Pfam" id="PF00512">
    <property type="entry name" value="HisKA"/>
    <property type="match status" value="1"/>
</dbReference>
<keyword evidence="5" id="KW-1133">Transmembrane helix</keyword>
<proteinExistence type="predicted"/>
<dbReference type="SUPFAM" id="SSF55874">
    <property type="entry name" value="ATPase domain of HSP90 chaperone/DNA topoisomerase II/histidine kinase"/>
    <property type="match status" value="1"/>
</dbReference>
<feature type="modified residue" description="4-aspartylphosphate" evidence="4">
    <location>
        <position position="722"/>
    </location>
</feature>
<dbReference type="InterPro" id="IPR005467">
    <property type="entry name" value="His_kinase_dom"/>
</dbReference>
<dbReference type="InterPro" id="IPR036890">
    <property type="entry name" value="HATPase_C_sf"/>
</dbReference>
<evidence type="ECO:0000256" key="5">
    <source>
        <dbReference type="SAM" id="Phobius"/>
    </source>
</evidence>
<feature type="transmembrane region" description="Helical" evidence="5">
    <location>
        <begin position="306"/>
        <end position="329"/>
    </location>
</feature>
<feature type="chain" id="PRO_5012848119" description="histidine kinase" evidence="6">
    <location>
        <begin position="22"/>
        <end position="758"/>
    </location>
</feature>
<feature type="signal peptide" evidence="6">
    <location>
        <begin position="1"/>
        <end position="21"/>
    </location>
</feature>
<feature type="transmembrane region" description="Helical" evidence="5">
    <location>
        <begin position="189"/>
        <end position="208"/>
    </location>
</feature>
<dbReference type="Pfam" id="PF07695">
    <property type="entry name" value="7TMR-DISM_7TM"/>
    <property type="match status" value="1"/>
</dbReference>
<dbReference type="AlphaFoldDB" id="A0A1Y5HTJ5"/>
<comment type="caution">
    <text evidence="9">The sequence shown here is derived from an EMBL/GenBank/DDBJ whole genome shotgun (WGS) entry which is preliminary data.</text>
</comment>
<keyword evidence="6" id="KW-0732">Signal</keyword>
<evidence type="ECO:0000256" key="1">
    <source>
        <dbReference type="ARBA" id="ARBA00000085"/>
    </source>
</evidence>
<accession>A0A1Y5HTJ5</accession>